<comment type="caution">
    <text evidence="2">The sequence shown here is derived from an EMBL/GenBank/DDBJ whole genome shotgun (WGS) entry which is preliminary data.</text>
</comment>
<dbReference type="Gene3D" id="3.40.30.10">
    <property type="entry name" value="Glutaredoxin"/>
    <property type="match status" value="1"/>
</dbReference>
<organism evidence="2 3">
    <name type="scientific">Actinidia rufa</name>
    <dbReference type="NCBI Taxonomy" id="165716"/>
    <lineage>
        <taxon>Eukaryota</taxon>
        <taxon>Viridiplantae</taxon>
        <taxon>Streptophyta</taxon>
        <taxon>Embryophyta</taxon>
        <taxon>Tracheophyta</taxon>
        <taxon>Spermatophyta</taxon>
        <taxon>Magnoliopsida</taxon>
        <taxon>eudicotyledons</taxon>
        <taxon>Gunneridae</taxon>
        <taxon>Pentapetalae</taxon>
        <taxon>asterids</taxon>
        <taxon>Ericales</taxon>
        <taxon>Actinidiaceae</taxon>
        <taxon>Actinidia</taxon>
    </lineage>
</organism>
<dbReference type="InterPro" id="IPR036249">
    <property type="entry name" value="Thioredoxin-like_sf"/>
</dbReference>
<gene>
    <name evidence="2" type="ORF">Acr_12g0003740</name>
</gene>
<accession>A0A7J0FGX1</accession>
<protein>
    <submittedName>
        <fullName evidence="2">Thioredoxin family protein</fullName>
    </submittedName>
</protein>
<dbReference type="Pfam" id="PF13417">
    <property type="entry name" value="GST_N_3"/>
    <property type="match status" value="1"/>
</dbReference>
<dbReference type="OrthoDB" id="1701140at2759"/>
<sequence length="33" mass="3832">MVCYVPYLEDPNTGVQMFESAEIVEYLRATYSL</sequence>
<reference evidence="2 3" key="1">
    <citation type="submission" date="2019-07" db="EMBL/GenBank/DDBJ databases">
        <title>De Novo Assembly of kiwifruit Actinidia rufa.</title>
        <authorList>
            <person name="Sugita-Konishi S."/>
            <person name="Sato K."/>
            <person name="Mori E."/>
            <person name="Abe Y."/>
            <person name="Kisaki G."/>
            <person name="Hamano K."/>
            <person name="Suezawa K."/>
            <person name="Otani M."/>
            <person name="Fukuda T."/>
            <person name="Manabe T."/>
            <person name="Gomi K."/>
            <person name="Tabuchi M."/>
            <person name="Akimitsu K."/>
            <person name="Kataoka I."/>
        </authorList>
    </citation>
    <scope>NUCLEOTIDE SEQUENCE [LARGE SCALE GENOMIC DNA]</scope>
    <source>
        <strain evidence="3">cv. Fuchu</strain>
    </source>
</reference>
<feature type="domain" description="GST N-terminal" evidence="1">
    <location>
        <begin position="4"/>
        <end position="32"/>
    </location>
</feature>
<evidence type="ECO:0000313" key="2">
    <source>
        <dbReference type="EMBL" id="GFY97833.1"/>
    </source>
</evidence>
<keyword evidence="3" id="KW-1185">Reference proteome</keyword>
<dbReference type="AlphaFoldDB" id="A0A7J0FGX1"/>
<proteinExistence type="predicted"/>
<dbReference type="SUPFAM" id="SSF52833">
    <property type="entry name" value="Thioredoxin-like"/>
    <property type="match status" value="1"/>
</dbReference>
<name>A0A7J0FGX1_9ERIC</name>
<evidence type="ECO:0000259" key="1">
    <source>
        <dbReference type="Pfam" id="PF13417"/>
    </source>
</evidence>
<dbReference type="Proteomes" id="UP000585474">
    <property type="component" value="Unassembled WGS sequence"/>
</dbReference>
<evidence type="ECO:0000313" key="3">
    <source>
        <dbReference type="Proteomes" id="UP000585474"/>
    </source>
</evidence>
<dbReference type="EMBL" id="BJWL01000012">
    <property type="protein sequence ID" value="GFY97833.1"/>
    <property type="molecule type" value="Genomic_DNA"/>
</dbReference>
<dbReference type="InterPro" id="IPR004045">
    <property type="entry name" value="Glutathione_S-Trfase_N"/>
</dbReference>